<dbReference type="CDD" id="cd00448">
    <property type="entry name" value="YjgF_YER057c_UK114_family"/>
    <property type="match status" value="1"/>
</dbReference>
<dbReference type="PANTHER" id="PTHR43857">
    <property type="entry name" value="BLR7761 PROTEIN"/>
    <property type="match status" value="1"/>
</dbReference>
<dbReference type="Proteomes" id="UP000295411">
    <property type="component" value="Unassembled WGS sequence"/>
</dbReference>
<dbReference type="Pfam" id="PF01042">
    <property type="entry name" value="Ribonuc_L-PSP"/>
    <property type="match status" value="1"/>
</dbReference>
<accession>A0A4R5TWK9</accession>
<dbReference type="AlphaFoldDB" id="A0A4R5TWK9"/>
<comment type="caution">
    <text evidence="1">The sequence shown here is derived from an EMBL/GenBank/DDBJ whole genome shotgun (WGS) entry which is preliminary data.</text>
</comment>
<dbReference type="SUPFAM" id="SSF55298">
    <property type="entry name" value="YjgF-like"/>
    <property type="match status" value="1"/>
</dbReference>
<dbReference type="OrthoDB" id="8684161at2"/>
<gene>
    <name evidence="1" type="ORF">E2F48_09795</name>
</gene>
<keyword evidence="2" id="KW-1185">Reference proteome</keyword>
<evidence type="ECO:0000313" key="1">
    <source>
        <dbReference type="EMBL" id="TDK25533.1"/>
    </source>
</evidence>
<dbReference type="InterPro" id="IPR035959">
    <property type="entry name" value="RutC-like_sf"/>
</dbReference>
<dbReference type="PANTHER" id="PTHR43857:SF1">
    <property type="entry name" value="YJGH FAMILY PROTEIN"/>
    <property type="match status" value="1"/>
</dbReference>
<dbReference type="InterPro" id="IPR006175">
    <property type="entry name" value="YjgF/YER057c/UK114"/>
</dbReference>
<organism evidence="1 2">
    <name type="scientific">Arthrobacter crusticola</name>
    <dbReference type="NCBI Taxonomy" id="2547960"/>
    <lineage>
        <taxon>Bacteria</taxon>
        <taxon>Bacillati</taxon>
        <taxon>Actinomycetota</taxon>
        <taxon>Actinomycetes</taxon>
        <taxon>Micrococcales</taxon>
        <taxon>Micrococcaceae</taxon>
        <taxon>Arthrobacter</taxon>
    </lineage>
</organism>
<name>A0A4R5TWK9_9MICC</name>
<dbReference type="Gene3D" id="3.30.1330.40">
    <property type="entry name" value="RutC-like"/>
    <property type="match status" value="1"/>
</dbReference>
<proteinExistence type="predicted"/>
<reference evidence="1 2" key="1">
    <citation type="submission" date="2019-03" db="EMBL/GenBank/DDBJ databases">
        <title>Arthrobacter sp. nov., an bacterium isolated from biocrust in Mu Us Desert.</title>
        <authorList>
            <person name="Lixiong L."/>
        </authorList>
    </citation>
    <scope>NUCLEOTIDE SEQUENCE [LARGE SCALE GENOMIC DNA]</scope>
    <source>
        <strain evidence="1 2">SLN-3</strain>
    </source>
</reference>
<protein>
    <submittedName>
        <fullName evidence="1">RidA family protein</fullName>
    </submittedName>
</protein>
<dbReference type="EMBL" id="SMTK01000003">
    <property type="protein sequence ID" value="TDK25533.1"/>
    <property type="molecule type" value="Genomic_DNA"/>
</dbReference>
<sequence>MGHEMENTDSVFNFGLPWEDAVGYCQGLRVGTTLRISGQLSHDPEGNFLHVGDFGAQVRATFENIDRVLAHFNARRDQIIETNIFMRDFRENFATFGPIHKEYFGNHRPASNAWGVTALALPDQLVEIAAHVDLTK</sequence>
<evidence type="ECO:0000313" key="2">
    <source>
        <dbReference type="Proteomes" id="UP000295411"/>
    </source>
</evidence>